<keyword evidence="9" id="KW-1185">Reference proteome</keyword>
<accession>A0A0C3S1R5</accession>
<sequence>MDYNGGSAPPPGPQTYAGVTDQPSATSSLRRVYHDQAGTGHKTPTSPDERTALLGGILTPPDLERGAAPKSSGIVGPGGHPPQRKATVSQKVKYYVPSTAWIPGYTLSLLGGDILAGLTVASMLIPQSVSYASSLAKLSPVTGLFSAAIPGIVYALLGTSRQLNVAPEAALSLLVGQAVNDVLHSDPHSHPMDPDAVALAVSTIITFQVGLISFFLGIFRLGFLDVVLSRALLRGFVTAVAVVIMIEQLIPMLGLVALQHQLNPHSTLEKALFLIDNAFTHTHRLTAVVSFTALAILVVLRKLKVACKRWWFIYRLPEVFLVVVISTILSNEFDWESDGIDILGSVPVKTGGHFVQFPVHHRTLRYLRRTTSTAVLISVIGFLDSIVSAKQNADKYGYSISPNRELVALGAGNIAGSFIPGTLPAYGSITRSRVNGDVGGRTQMASLVCSSLVLLATFFLLPWLYYLPKCVLASIICLIVFSLLAEAPHDIKFFWKMRAWVDLSLMALTFFFTIIWDVEVGVAVSLVISLLLVVHRSSKTRMTILGRIPGTERWTPVGEDSEAAEDVPGVLIIRIRENLDFANTAQLKERLRRLELYGNDHHHPSEEPHRQHAHTLVFHLADVDTADASAIQILHELVDTYKTRGVAIYITHLKRGPRQALETAGLIELLGEECICKDVSSAMARIEGGVTRQHSLQQSL</sequence>
<dbReference type="Proteomes" id="UP000053257">
    <property type="component" value="Unassembled WGS sequence"/>
</dbReference>
<feature type="transmembrane region" description="Helical" evidence="6">
    <location>
        <begin position="406"/>
        <end position="426"/>
    </location>
</feature>
<keyword evidence="3 6" id="KW-1133">Transmembrane helix</keyword>
<dbReference type="InterPro" id="IPR036513">
    <property type="entry name" value="STAS_dom_sf"/>
</dbReference>
<name>A0A0C3S1R5_PHLG1</name>
<keyword evidence="2 6" id="KW-0812">Transmembrane</keyword>
<dbReference type="AlphaFoldDB" id="A0A0C3S1R5"/>
<evidence type="ECO:0000256" key="6">
    <source>
        <dbReference type="SAM" id="Phobius"/>
    </source>
</evidence>
<evidence type="ECO:0000256" key="3">
    <source>
        <dbReference type="ARBA" id="ARBA00022989"/>
    </source>
</evidence>
<dbReference type="InterPro" id="IPR002645">
    <property type="entry name" value="STAS_dom"/>
</dbReference>
<dbReference type="HOGENOM" id="CLU_003182_10_2_1"/>
<proteinExistence type="predicted"/>
<dbReference type="GO" id="GO:0016020">
    <property type="term" value="C:membrane"/>
    <property type="evidence" value="ECO:0007669"/>
    <property type="project" value="UniProtKB-SubCell"/>
</dbReference>
<feature type="transmembrane region" description="Helical" evidence="6">
    <location>
        <begin position="196"/>
        <end position="219"/>
    </location>
</feature>
<organism evidence="8 9">
    <name type="scientific">Phlebiopsis gigantea (strain 11061_1 CR5-6)</name>
    <name type="common">White-rot fungus</name>
    <name type="synonym">Peniophora gigantea</name>
    <dbReference type="NCBI Taxonomy" id="745531"/>
    <lineage>
        <taxon>Eukaryota</taxon>
        <taxon>Fungi</taxon>
        <taxon>Dikarya</taxon>
        <taxon>Basidiomycota</taxon>
        <taxon>Agaricomycotina</taxon>
        <taxon>Agaricomycetes</taxon>
        <taxon>Polyporales</taxon>
        <taxon>Phanerochaetaceae</taxon>
        <taxon>Phlebiopsis</taxon>
    </lineage>
</organism>
<feature type="domain" description="STAS" evidence="7">
    <location>
        <begin position="560"/>
        <end position="686"/>
    </location>
</feature>
<dbReference type="InterPro" id="IPR011547">
    <property type="entry name" value="SLC26A/SulP_dom"/>
</dbReference>
<feature type="region of interest" description="Disordered" evidence="5">
    <location>
        <begin position="1"/>
        <end position="86"/>
    </location>
</feature>
<feature type="transmembrane region" description="Helical" evidence="6">
    <location>
        <begin position="312"/>
        <end position="329"/>
    </location>
</feature>
<feature type="transmembrane region" description="Helical" evidence="6">
    <location>
        <begin position="105"/>
        <end position="126"/>
    </location>
</feature>
<dbReference type="EMBL" id="KN840784">
    <property type="protein sequence ID" value="KIP01470.1"/>
    <property type="molecule type" value="Genomic_DNA"/>
</dbReference>
<comment type="subcellular location">
    <subcellularLocation>
        <location evidence="1">Membrane</location>
        <topology evidence="1">Multi-pass membrane protein</topology>
    </subcellularLocation>
</comment>
<feature type="transmembrane region" description="Helical" evidence="6">
    <location>
        <begin position="278"/>
        <end position="300"/>
    </location>
</feature>
<dbReference type="OrthoDB" id="427213at2759"/>
<dbReference type="PROSITE" id="PS50801">
    <property type="entry name" value="STAS"/>
    <property type="match status" value="1"/>
</dbReference>
<dbReference type="InterPro" id="IPR001902">
    <property type="entry name" value="SLC26A/SulP_fam"/>
</dbReference>
<evidence type="ECO:0000313" key="9">
    <source>
        <dbReference type="Proteomes" id="UP000053257"/>
    </source>
</evidence>
<evidence type="ECO:0000256" key="2">
    <source>
        <dbReference type="ARBA" id="ARBA00022692"/>
    </source>
</evidence>
<feature type="transmembrane region" description="Helical" evidence="6">
    <location>
        <begin position="447"/>
        <end position="465"/>
    </location>
</feature>
<dbReference type="Pfam" id="PF00916">
    <property type="entry name" value="Sulfate_transp"/>
    <property type="match status" value="1"/>
</dbReference>
<keyword evidence="4 6" id="KW-0472">Membrane</keyword>
<dbReference type="Gene3D" id="3.30.750.24">
    <property type="entry name" value="STAS domain"/>
    <property type="match status" value="1"/>
</dbReference>
<dbReference type="CDD" id="cd07042">
    <property type="entry name" value="STAS_SulP_like_sulfate_transporter"/>
    <property type="match status" value="1"/>
</dbReference>
<reference evidence="8 9" key="1">
    <citation type="journal article" date="2014" name="PLoS Genet.">
        <title>Analysis of the Phlebiopsis gigantea genome, transcriptome and secretome provides insight into its pioneer colonization strategies of wood.</title>
        <authorList>
            <person name="Hori C."/>
            <person name="Ishida T."/>
            <person name="Igarashi K."/>
            <person name="Samejima M."/>
            <person name="Suzuki H."/>
            <person name="Master E."/>
            <person name="Ferreira P."/>
            <person name="Ruiz-Duenas F.J."/>
            <person name="Held B."/>
            <person name="Canessa P."/>
            <person name="Larrondo L.F."/>
            <person name="Schmoll M."/>
            <person name="Druzhinina I.S."/>
            <person name="Kubicek C.P."/>
            <person name="Gaskell J.A."/>
            <person name="Kersten P."/>
            <person name="St John F."/>
            <person name="Glasner J."/>
            <person name="Sabat G."/>
            <person name="Splinter BonDurant S."/>
            <person name="Syed K."/>
            <person name="Yadav J."/>
            <person name="Mgbeahuruike A.C."/>
            <person name="Kovalchuk A."/>
            <person name="Asiegbu F.O."/>
            <person name="Lackner G."/>
            <person name="Hoffmeister D."/>
            <person name="Rencoret J."/>
            <person name="Gutierrez A."/>
            <person name="Sun H."/>
            <person name="Lindquist E."/>
            <person name="Barry K."/>
            <person name="Riley R."/>
            <person name="Grigoriev I.V."/>
            <person name="Henrissat B."/>
            <person name="Kues U."/>
            <person name="Berka R.M."/>
            <person name="Martinez A.T."/>
            <person name="Covert S.F."/>
            <person name="Blanchette R.A."/>
            <person name="Cullen D."/>
        </authorList>
    </citation>
    <scope>NUCLEOTIDE SEQUENCE [LARGE SCALE GENOMIC DNA]</scope>
    <source>
        <strain evidence="8 9">11061_1 CR5-6</strain>
    </source>
</reference>
<evidence type="ECO:0000313" key="8">
    <source>
        <dbReference type="EMBL" id="KIP01470.1"/>
    </source>
</evidence>
<feature type="transmembrane region" description="Helical" evidence="6">
    <location>
        <begin position="231"/>
        <end position="258"/>
    </location>
</feature>
<dbReference type="PANTHER" id="PTHR11814">
    <property type="entry name" value="SULFATE TRANSPORTER"/>
    <property type="match status" value="1"/>
</dbReference>
<feature type="transmembrane region" description="Helical" evidence="6">
    <location>
        <begin position="471"/>
        <end position="487"/>
    </location>
</feature>
<evidence type="ECO:0000256" key="1">
    <source>
        <dbReference type="ARBA" id="ARBA00004141"/>
    </source>
</evidence>
<dbReference type="Pfam" id="PF01740">
    <property type="entry name" value="STAS"/>
    <property type="match status" value="1"/>
</dbReference>
<protein>
    <recommendedName>
        <fullName evidence="7">STAS domain-containing protein</fullName>
    </recommendedName>
</protein>
<dbReference type="STRING" id="745531.A0A0C3S1R5"/>
<feature type="transmembrane region" description="Helical" evidence="6">
    <location>
        <begin position="522"/>
        <end position="538"/>
    </location>
</feature>
<feature type="transmembrane region" description="Helical" evidence="6">
    <location>
        <begin position="138"/>
        <end position="157"/>
    </location>
</feature>
<evidence type="ECO:0000256" key="5">
    <source>
        <dbReference type="SAM" id="MobiDB-lite"/>
    </source>
</evidence>
<evidence type="ECO:0000256" key="4">
    <source>
        <dbReference type="ARBA" id="ARBA00023136"/>
    </source>
</evidence>
<dbReference type="GO" id="GO:0055085">
    <property type="term" value="P:transmembrane transport"/>
    <property type="evidence" value="ECO:0007669"/>
    <property type="project" value="InterPro"/>
</dbReference>
<dbReference type="SUPFAM" id="SSF52091">
    <property type="entry name" value="SpoIIaa-like"/>
    <property type="match status" value="1"/>
</dbReference>
<dbReference type="NCBIfam" id="TIGR00815">
    <property type="entry name" value="sulP"/>
    <property type="match status" value="1"/>
</dbReference>
<evidence type="ECO:0000259" key="7">
    <source>
        <dbReference type="PROSITE" id="PS50801"/>
    </source>
</evidence>
<gene>
    <name evidence="8" type="ORF">PHLGIDRAFT_352975</name>
</gene>